<accession>A0A0A2DG13</accession>
<comment type="caution">
    <text evidence="15">The sequence shown here is derived from an EMBL/GenBank/DDBJ whole genome shotgun (WGS) entry which is preliminary data.</text>
</comment>
<evidence type="ECO:0000256" key="8">
    <source>
        <dbReference type="ARBA" id="ARBA00026028"/>
    </source>
</evidence>
<proteinExistence type="inferred from homology"/>
<feature type="transmembrane region" description="Helical" evidence="13">
    <location>
        <begin position="180"/>
        <end position="202"/>
    </location>
</feature>
<keyword evidence="4 12" id="KW-0812">Transmembrane</keyword>
<feature type="transmembrane region" description="Helical" evidence="13">
    <location>
        <begin position="30"/>
        <end position="51"/>
    </location>
</feature>
<dbReference type="PANTHER" id="PTHR12428:SF65">
    <property type="entry name" value="CYTOCHROME C OXIDASE ASSEMBLY PROTEIN COX18, MITOCHONDRIAL"/>
    <property type="match status" value="1"/>
</dbReference>
<name>A0A0A2DG13_9CORY</name>
<dbReference type="NCBIfam" id="TIGR03592">
    <property type="entry name" value="yidC_oxa1_cterm"/>
    <property type="match status" value="1"/>
</dbReference>
<evidence type="ECO:0000256" key="1">
    <source>
        <dbReference type="ARBA" id="ARBA00004141"/>
    </source>
</evidence>
<keyword evidence="6 13" id="KW-0472">Membrane</keyword>
<comment type="function">
    <text evidence="7">Required for the insertion and/or proper folding and/or complex formation of integral membrane proteins into the membrane. Involved in integration of membrane proteins that insert both dependently and independently of the Sec translocase complex, as well as at least some lipoproteins. Aids folding of multispanning membrane proteins.</text>
</comment>
<evidence type="ECO:0000256" key="10">
    <source>
        <dbReference type="ARBA" id="ARBA00033245"/>
    </source>
</evidence>
<dbReference type="GO" id="GO:0051205">
    <property type="term" value="P:protein insertion into membrane"/>
    <property type="evidence" value="ECO:0007669"/>
    <property type="project" value="TreeGrafter"/>
</dbReference>
<dbReference type="Pfam" id="PF02096">
    <property type="entry name" value="60KD_IMP"/>
    <property type="match status" value="1"/>
</dbReference>
<evidence type="ECO:0000256" key="3">
    <source>
        <dbReference type="ARBA" id="ARBA00015325"/>
    </source>
</evidence>
<reference evidence="15 16" key="1">
    <citation type="submission" date="2014-10" db="EMBL/GenBank/DDBJ databases">
        <title>Whole Genome sequence of Corynebacterium auriscanis strain CIP 106629.</title>
        <authorList>
            <person name="Hassan S.S."/>
            <person name="Jamal S.B."/>
            <person name="Tiwari S."/>
            <person name="Oliveira L.D.C."/>
            <person name="Souza F."/>
            <person name="Mariano D.C."/>
            <person name="Almeida S."/>
            <person name="Dorella F."/>
            <person name="Pereira F."/>
            <person name="Carvalho A."/>
            <person name="Leal C.A."/>
            <person name="Soares S.D.C."/>
            <person name="Figueiredo H.C."/>
            <person name="Silva A."/>
            <person name="Azevedo V.A."/>
        </authorList>
    </citation>
    <scope>NUCLEOTIDE SEQUENCE [LARGE SCALE GENOMIC DNA]</scope>
    <source>
        <strain evidence="15 16">CIP 106629</strain>
    </source>
</reference>
<feature type="domain" description="Membrane insertase YidC/Oxa/ALB C-terminal" evidence="14">
    <location>
        <begin position="31"/>
        <end position="269"/>
    </location>
</feature>
<evidence type="ECO:0000256" key="13">
    <source>
        <dbReference type="SAM" id="Phobius"/>
    </source>
</evidence>
<evidence type="ECO:0000256" key="6">
    <source>
        <dbReference type="ARBA" id="ARBA00023136"/>
    </source>
</evidence>
<comment type="similarity">
    <text evidence="2">Belongs to the OXA1/ALB3/YidC family. Type 1 subfamily.</text>
</comment>
<dbReference type="PANTHER" id="PTHR12428">
    <property type="entry name" value="OXA1"/>
    <property type="match status" value="1"/>
</dbReference>
<feature type="transmembrane region" description="Helical" evidence="13">
    <location>
        <begin position="231"/>
        <end position="255"/>
    </location>
</feature>
<dbReference type="InterPro" id="IPR001708">
    <property type="entry name" value="YidC/ALB3/OXA1/COX18"/>
</dbReference>
<comment type="subcellular location">
    <subcellularLocation>
        <location evidence="1 12">Membrane</location>
        <topology evidence="1 12">Multi-pass membrane protein</topology>
    </subcellularLocation>
</comment>
<evidence type="ECO:0000256" key="5">
    <source>
        <dbReference type="ARBA" id="ARBA00022989"/>
    </source>
</evidence>
<dbReference type="GO" id="GO:0005886">
    <property type="term" value="C:plasma membrane"/>
    <property type="evidence" value="ECO:0007669"/>
    <property type="project" value="TreeGrafter"/>
</dbReference>
<dbReference type="GO" id="GO:0032977">
    <property type="term" value="F:membrane insertase activity"/>
    <property type="evidence" value="ECO:0007669"/>
    <property type="project" value="InterPro"/>
</dbReference>
<sequence>MEYVEKLVAWVLKLWHSLFSGPLGMDASTAWVISLIMLVVTIRGFLFPLAYRQYASGRHLANMRPSLRRLNEEFKGRKSPEERKERLARERELRKNSDYKVVDGCLPALIQIPLILGLYQLLLRIARPAEGVDATHHSFGPLTPEDISLFLDAHAFNIPISSYPAMKPEMLADLGTTHDAVLKLALPLALCAAVFTTANWAYTLKRNLQVVDHASTAARGFVKLMWPLGPVLFFFPIVFGLFGPAPIAILIYWVCNNLWTTLQTYVIQRTLDKRVPYTSEFREHHAEQKHLYLTRKREKKAGKRGSRKGE</sequence>
<keyword evidence="16" id="KW-1185">Reference proteome</keyword>
<evidence type="ECO:0000259" key="14">
    <source>
        <dbReference type="Pfam" id="PF02096"/>
    </source>
</evidence>
<evidence type="ECO:0000313" key="15">
    <source>
        <dbReference type="EMBL" id="KGM18118.1"/>
    </source>
</evidence>
<evidence type="ECO:0000256" key="2">
    <source>
        <dbReference type="ARBA" id="ARBA00010527"/>
    </source>
</evidence>
<dbReference type="EMBL" id="JRVJ01000022">
    <property type="protein sequence ID" value="KGM18118.1"/>
    <property type="molecule type" value="Genomic_DNA"/>
</dbReference>
<evidence type="ECO:0000256" key="11">
    <source>
        <dbReference type="ARBA" id="ARBA00033342"/>
    </source>
</evidence>
<keyword evidence="5 13" id="KW-1133">Transmembrane helix</keyword>
<evidence type="ECO:0000256" key="4">
    <source>
        <dbReference type="ARBA" id="ARBA00022692"/>
    </source>
</evidence>
<gene>
    <name evidence="15" type="ORF">MA47_10270</name>
</gene>
<comment type="subunit">
    <text evidence="8">Interacts with the Sec translocase complex via SecD. Specifically interacts with transmembrane segments of nascent integral membrane proteins during membrane integration.</text>
</comment>
<evidence type="ECO:0000256" key="9">
    <source>
        <dbReference type="ARBA" id="ARBA00031538"/>
    </source>
</evidence>
<evidence type="ECO:0000256" key="7">
    <source>
        <dbReference type="ARBA" id="ARBA00025034"/>
    </source>
</evidence>
<organism evidence="15 16">
    <name type="scientific">Corynebacterium auriscanis</name>
    <dbReference type="NCBI Taxonomy" id="99807"/>
    <lineage>
        <taxon>Bacteria</taxon>
        <taxon>Bacillati</taxon>
        <taxon>Actinomycetota</taxon>
        <taxon>Actinomycetes</taxon>
        <taxon>Mycobacteriales</taxon>
        <taxon>Corynebacteriaceae</taxon>
        <taxon>Corynebacterium</taxon>
    </lineage>
</organism>
<protein>
    <recommendedName>
        <fullName evidence="3">Membrane protein insertase YidC</fullName>
    </recommendedName>
    <alternativeName>
        <fullName evidence="11">Foldase YidC</fullName>
    </alternativeName>
    <alternativeName>
        <fullName evidence="10">Membrane integrase YidC</fullName>
    </alternativeName>
    <alternativeName>
        <fullName evidence="9">Membrane protein YidC</fullName>
    </alternativeName>
</protein>
<evidence type="ECO:0000256" key="12">
    <source>
        <dbReference type="RuleBase" id="RU003945"/>
    </source>
</evidence>
<dbReference type="AlphaFoldDB" id="A0A0A2DG13"/>
<evidence type="ECO:0000313" key="16">
    <source>
        <dbReference type="Proteomes" id="UP000030145"/>
    </source>
</evidence>
<dbReference type="InterPro" id="IPR028055">
    <property type="entry name" value="YidC/Oxa/ALB_C"/>
</dbReference>
<dbReference type="Proteomes" id="UP000030145">
    <property type="component" value="Unassembled WGS sequence"/>
</dbReference>